<name>S2VZA4_9ACTN</name>
<feature type="domain" description="Orc1-like AAA ATPase" evidence="1">
    <location>
        <begin position="17"/>
        <end position="181"/>
    </location>
</feature>
<dbReference type="HOGENOM" id="CLU_058580_1_0_11"/>
<evidence type="ECO:0000313" key="3">
    <source>
        <dbReference type="Proteomes" id="UP000014417"/>
    </source>
</evidence>
<dbReference type="EMBL" id="AGZR01000006">
    <property type="protein sequence ID" value="EPD32863.1"/>
    <property type="molecule type" value="Genomic_DNA"/>
</dbReference>
<dbReference type="Gene3D" id="3.40.50.300">
    <property type="entry name" value="P-loop containing nucleotide triphosphate hydrolases"/>
    <property type="match status" value="1"/>
</dbReference>
<dbReference type="STRING" id="883161.HMPREF9306_01171"/>
<dbReference type="AlphaFoldDB" id="S2VZA4"/>
<dbReference type="Pfam" id="PF13191">
    <property type="entry name" value="AAA_16"/>
    <property type="match status" value="1"/>
</dbReference>
<organism evidence="2 3">
    <name type="scientific">Propionimicrobium lymphophilum ACS-093-V-SCH5</name>
    <dbReference type="NCBI Taxonomy" id="883161"/>
    <lineage>
        <taxon>Bacteria</taxon>
        <taxon>Bacillati</taxon>
        <taxon>Actinomycetota</taxon>
        <taxon>Actinomycetes</taxon>
        <taxon>Propionibacteriales</taxon>
        <taxon>Propionibacteriaceae</taxon>
        <taxon>Propionimicrobium</taxon>
    </lineage>
</organism>
<dbReference type="SUPFAM" id="SSF52540">
    <property type="entry name" value="P-loop containing nucleoside triphosphate hydrolases"/>
    <property type="match status" value="1"/>
</dbReference>
<proteinExistence type="predicted"/>
<dbReference type="PATRIC" id="fig|883161.3.peg.1163"/>
<reference evidence="2 3" key="1">
    <citation type="submission" date="2013-04" db="EMBL/GenBank/DDBJ databases">
        <title>The Genome Sequence of Propionimicrobium lymphophilum ACS-093-V-SCH5.</title>
        <authorList>
            <consortium name="The Broad Institute Genomics Platform"/>
            <person name="Earl A."/>
            <person name="Ward D."/>
            <person name="Feldgarden M."/>
            <person name="Gevers D."/>
            <person name="Saerens B."/>
            <person name="Vaneechoutte M."/>
            <person name="Walker B."/>
            <person name="Young S."/>
            <person name="Zeng Q."/>
            <person name="Gargeya S."/>
            <person name="Fitzgerald M."/>
            <person name="Haas B."/>
            <person name="Abouelleil A."/>
            <person name="Allen A.W."/>
            <person name="Alvarado L."/>
            <person name="Arachchi H.M."/>
            <person name="Berlin A.M."/>
            <person name="Chapman S.B."/>
            <person name="Gainer-Dewar J."/>
            <person name="Goldberg J."/>
            <person name="Griggs A."/>
            <person name="Gujja S."/>
            <person name="Hansen M."/>
            <person name="Howarth C."/>
            <person name="Imamovic A."/>
            <person name="Ireland A."/>
            <person name="Larimer J."/>
            <person name="McCowan C."/>
            <person name="Murphy C."/>
            <person name="Pearson M."/>
            <person name="Poon T.W."/>
            <person name="Priest M."/>
            <person name="Roberts A."/>
            <person name="Saif S."/>
            <person name="Shea T."/>
            <person name="Sisk P."/>
            <person name="Sykes S."/>
            <person name="Wortman J."/>
            <person name="Nusbaum C."/>
            <person name="Birren B."/>
        </authorList>
    </citation>
    <scope>NUCLEOTIDE SEQUENCE [LARGE SCALE GENOMIC DNA]</scope>
    <source>
        <strain evidence="2 3">ACS-093-V-SCH5</strain>
    </source>
</reference>
<dbReference type="PANTHER" id="PTHR34301">
    <property type="entry name" value="DNA-BINDING PROTEIN-RELATED"/>
    <property type="match status" value="1"/>
</dbReference>
<dbReference type="OrthoDB" id="2020141at2"/>
<comment type="caution">
    <text evidence="2">The sequence shown here is derived from an EMBL/GenBank/DDBJ whole genome shotgun (WGS) entry which is preliminary data.</text>
</comment>
<gene>
    <name evidence="2" type="ORF">HMPREF9306_01171</name>
</gene>
<keyword evidence="3" id="KW-1185">Reference proteome</keyword>
<protein>
    <recommendedName>
        <fullName evidence="1">Orc1-like AAA ATPase domain-containing protein</fullName>
    </recommendedName>
</protein>
<accession>S2VZA4</accession>
<dbReference type="RefSeq" id="WP_016456003.1">
    <property type="nucleotide sequence ID" value="NZ_KE150269.1"/>
</dbReference>
<sequence>MRRNPFKPSAGVNPPLLVGREQVLADFQQGLFNGVGDPHRLLRITGNRGAGKTVLLNALGEKAVSLKWQVIHETATAGLVVRLIHALHPTPRRLVKSVSLPGVGIEGLASASLGGFELSDPVIPATLREALNKRLDEITRKDPERGILLTIDEVQGADQAELRAIATTVQHLIRENRNIAVVFAGLPGMDSTLLHDDVITFLRRAFPVVLKDISLDLVKDSFVQVFGSNGKTLTPRALEVATSATRGYPFMIQLVGYHIWNKSGDNYLVETDHANQGVDAAMIRLGETVHEPAVSDLSAVDRTFLLAMAQDAGPSRMKDICQRINRNGQYANQYRQRLIDAGVIEESGYGYVDFTIPYLRNWLKSHQASVRLRDHINK</sequence>
<dbReference type="PANTHER" id="PTHR34301:SF8">
    <property type="entry name" value="ATPASE DOMAIN-CONTAINING PROTEIN"/>
    <property type="match status" value="1"/>
</dbReference>
<dbReference type="InterPro" id="IPR027417">
    <property type="entry name" value="P-loop_NTPase"/>
</dbReference>
<evidence type="ECO:0000259" key="1">
    <source>
        <dbReference type="Pfam" id="PF13191"/>
    </source>
</evidence>
<evidence type="ECO:0000313" key="2">
    <source>
        <dbReference type="EMBL" id="EPD32863.1"/>
    </source>
</evidence>
<dbReference type="InterPro" id="IPR041664">
    <property type="entry name" value="AAA_16"/>
</dbReference>
<dbReference type="Proteomes" id="UP000014417">
    <property type="component" value="Unassembled WGS sequence"/>
</dbReference>